<keyword evidence="3" id="KW-1185">Reference proteome</keyword>
<evidence type="ECO:0000313" key="3">
    <source>
        <dbReference type="Proteomes" id="UP000199068"/>
    </source>
</evidence>
<organism evidence="2 3">
    <name type="scientific">Romboutsia lituseburensis DSM 797</name>
    <dbReference type="NCBI Taxonomy" id="1121325"/>
    <lineage>
        <taxon>Bacteria</taxon>
        <taxon>Bacillati</taxon>
        <taxon>Bacillota</taxon>
        <taxon>Clostridia</taxon>
        <taxon>Peptostreptococcales</taxon>
        <taxon>Peptostreptococcaceae</taxon>
        <taxon>Romboutsia</taxon>
    </lineage>
</organism>
<feature type="region of interest" description="Disordered" evidence="1">
    <location>
        <begin position="52"/>
        <end position="73"/>
    </location>
</feature>
<reference evidence="2 3" key="1">
    <citation type="submission" date="2016-10" db="EMBL/GenBank/DDBJ databases">
        <authorList>
            <person name="de Groot N.N."/>
        </authorList>
    </citation>
    <scope>NUCLEOTIDE SEQUENCE [LARGE SCALE GENOMIC DNA]</scope>
    <source>
        <strain evidence="2 3">DSM 797</strain>
    </source>
</reference>
<sequence length="177" mass="19984">MFKFIKFIAIAGVLFLGISMFNDMKFSAKDLISNNTDIKETTKADKPKVNDGIKLDDVKKNNPTNNAVSDKTKKSDNDYSILVSSNDYNAVVSLNGDTKKFDVKEVGKDLDKVASDNYINLSDEDLKYLEEHKDEILNSFKDGSLIDKYNLVNDMLSKYDNDISKTDLINLAVKYLK</sequence>
<evidence type="ECO:0000313" key="2">
    <source>
        <dbReference type="EMBL" id="SDL36534.1"/>
    </source>
</evidence>
<protein>
    <submittedName>
        <fullName evidence="2">Uncharacterized protein</fullName>
    </submittedName>
</protein>
<proteinExistence type="predicted"/>
<dbReference type="RefSeq" id="WP_092722765.1">
    <property type="nucleotide sequence ID" value="NZ_FNGW01000001.1"/>
</dbReference>
<dbReference type="AlphaFoldDB" id="A0A1G9JHD4"/>
<accession>A0A1G9JHD4</accession>
<evidence type="ECO:0000256" key="1">
    <source>
        <dbReference type="SAM" id="MobiDB-lite"/>
    </source>
</evidence>
<dbReference type="Proteomes" id="UP000199068">
    <property type="component" value="Unassembled WGS sequence"/>
</dbReference>
<dbReference type="EMBL" id="FNGW01000001">
    <property type="protein sequence ID" value="SDL36534.1"/>
    <property type="molecule type" value="Genomic_DNA"/>
</dbReference>
<name>A0A1G9JHD4_9FIRM</name>
<gene>
    <name evidence="2" type="ORF">SAMN04515677_101639</name>
</gene>
<dbReference type="STRING" id="1121325.SAMN04515677_101639"/>